<dbReference type="InterPro" id="IPR056176">
    <property type="entry name" value="TPR_COPA_B"/>
</dbReference>
<evidence type="ECO:0000256" key="7">
    <source>
        <dbReference type="ARBA" id="ARBA00022892"/>
    </source>
</evidence>
<dbReference type="PIRSF" id="PIRSF005567">
    <property type="entry name" value="Coatomer_beta'_subunit"/>
    <property type="match status" value="1"/>
</dbReference>
<dbReference type="Pfam" id="PF23953">
    <property type="entry name" value="TPR_COPA_B"/>
    <property type="match status" value="1"/>
</dbReference>
<dbReference type="GO" id="GO:0006891">
    <property type="term" value="P:intra-Golgi vesicle-mediated transport"/>
    <property type="evidence" value="ECO:0007669"/>
    <property type="project" value="TreeGrafter"/>
</dbReference>
<evidence type="ECO:0000256" key="11">
    <source>
        <dbReference type="ARBA" id="ARBA00023329"/>
    </source>
</evidence>
<dbReference type="FunFam" id="2.130.10.10:FF:000016">
    <property type="entry name" value="Coatomer alpha subunit, putative"/>
    <property type="match status" value="1"/>
</dbReference>
<dbReference type="SMART" id="SM00320">
    <property type="entry name" value="WD40"/>
    <property type="match status" value="6"/>
</dbReference>
<dbReference type="Pfam" id="PF00400">
    <property type="entry name" value="WD40"/>
    <property type="match status" value="4"/>
</dbReference>
<evidence type="ECO:0000256" key="13">
    <source>
        <dbReference type="PIRNR" id="PIRNR005567"/>
    </source>
</evidence>
<dbReference type="InterPro" id="IPR019775">
    <property type="entry name" value="WD40_repeat_CS"/>
</dbReference>
<dbReference type="GO" id="GO:0006890">
    <property type="term" value="P:retrograde vesicle-mediated transport, Golgi to endoplasmic reticulum"/>
    <property type="evidence" value="ECO:0007669"/>
    <property type="project" value="TreeGrafter"/>
</dbReference>
<keyword evidence="10 13" id="KW-0472">Membrane</keyword>
<keyword evidence="7 13" id="KW-0931">ER-Golgi transport</keyword>
<keyword evidence="3 13" id="KW-0813">Transport</keyword>
<dbReference type="Pfam" id="PF04053">
    <property type="entry name" value="B-prop_COPA_B_2nd"/>
    <property type="match status" value="1"/>
</dbReference>
<dbReference type="OMA" id="YVDYYPQ"/>
<evidence type="ECO:0000259" key="16">
    <source>
        <dbReference type="Pfam" id="PF23953"/>
    </source>
</evidence>
<dbReference type="Proteomes" id="UP000688137">
    <property type="component" value="Unassembled WGS sequence"/>
</dbReference>
<accession>A0A8S1KAL7</accession>
<feature type="repeat" description="WD" evidence="14">
    <location>
        <begin position="183"/>
        <end position="225"/>
    </location>
</feature>
<comment type="subcellular location">
    <subcellularLocation>
        <location evidence="1 13">Cytoplasmic vesicle</location>
        <location evidence="1 13">COPI-coated vesicle membrane</location>
        <topology evidence="1 13">Peripheral membrane protein</topology>
        <orientation evidence="1 13">Cytoplasmic side</orientation>
    </subcellularLocation>
    <subcellularLocation>
        <location evidence="13">Golgi apparatus membrane</location>
        <topology evidence="13">Peripheral membrane protein</topology>
        <orientation evidence="13">Cytoplasmic side</orientation>
    </subcellularLocation>
    <text evidence="13">The coatomer is cytoplasmic or polymerized on the cytoplasmic side of the Golgi, as well as on the vesicles/buds originating from it.</text>
</comment>
<reference evidence="17" key="1">
    <citation type="submission" date="2021-01" db="EMBL/GenBank/DDBJ databases">
        <authorList>
            <consortium name="Genoscope - CEA"/>
            <person name="William W."/>
        </authorList>
    </citation>
    <scope>NUCLEOTIDE SEQUENCE</scope>
</reference>
<dbReference type="GO" id="GO:0030126">
    <property type="term" value="C:COPI vesicle coat"/>
    <property type="evidence" value="ECO:0007669"/>
    <property type="project" value="TreeGrafter"/>
</dbReference>
<gene>
    <name evidence="17" type="ORF">PPRIM_AZ9-3.1.T0120034</name>
</gene>
<dbReference type="InterPro" id="IPR001680">
    <property type="entry name" value="WD40_rpt"/>
</dbReference>
<dbReference type="GO" id="GO:0000139">
    <property type="term" value="C:Golgi membrane"/>
    <property type="evidence" value="ECO:0007669"/>
    <property type="project" value="UniProtKB-SubCell"/>
</dbReference>
<evidence type="ECO:0000313" key="18">
    <source>
        <dbReference type="Proteomes" id="UP000688137"/>
    </source>
</evidence>
<dbReference type="GO" id="GO:0006888">
    <property type="term" value="P:endoplasmic reticulum to Golgi vesicle-mediated transport"/>
    <property type="evidence" value="ECO:0007669"/>
    <property type="project" value="TreeGrafter"/>
</dbReference>
<dbReference type="CDD" id="cd22947">
    <property type="entry name" value="Coatomer_WDAD_beta-like"/>
    <property type="match status" value="1"/>
</dbReference>
<proteinExistence type="inferred from homology"/>
<evidence type="ECO:0000256" key="14">
    <source>
        <dbReference type="PROSITE-ProRule" id="PRU00221"/>
    </source>
</evidence>
<protein>
    <recommendedName>
        <fullName evidence="13">Coatomer subunit beta'</fullName>
    </recommendedName>
</protein>
<keyword evidence="4 13" id="KW-0963">Cytoplasm</keyword>
<evidence type="ECO:0000256" key="12">
    <source>
        <dbReference type="ARBA" id="ARBA00025536"/>
    </source>
</evidence>
<dbReference type="PROSITE" id="PS50082">
    <property type="entry name" value="WD_REPEATS_2"/>
    <property type="match status" value="4"/>
</dbReference>
<comment type="caution">
    <text evidence="17">The sequence shown here is derived from an EMBL/GenBank/DDBJ whole genome shotgun (WGS) entry which is preliminary data.</text>
</comment>
<keyword evidence="18" id="KW-1185">Reference proteome</keyword>
<dbReference type="InterPro" id="IPR006692">
    <property type="entry name" value="Beta-prop_COPA/B_2nd"/>
</dbReference>
<dbReference type="PANTHER" id="PTHR19876">
    <property type="entry name" value="COATOMER"/>
    <property type="match status" value="1"/>
</dbReference>
<comment type="similarity">
    <text evidence="2 13">Belongs to the WD repeat COPB2 family.</text>
</comment>
<feature type="domain" description="COPA/B second beta-propeller" evidence="15">
    <location>
        <begin position="320"/>
        <end position="570"/>
    </location>
</feature>
<name>A0A8S1KAL7_PARPR</name>
<dbReference type="GO" id="GO:0006886">
    <property type="term" value="P:intracellular protein transport"/>
    <property type="evidence" value="ECO:0007669"/>
    <property type="project" value="InterPro"/>
</dbReference>
<evidence type="ECO:0000256" key="10">
    <source>
        <dbReference type="ARBA" id="ARBA00023136"/>
    </source>
</evidence>
<dbReference type="FunFam" id="1.25.40.470:FF:000001">
    <property type="entry name" value="Coatomer subunit beta"/>
    <property type="match status" value="1"/>
</dbReference>
<sequence>MSLKFEIKKKHVARSERVKSVELHPEYPWVLSGLYSGVITIQDYSTQTIVKQIEVNQKQQPVRCAKFITKKQWVVAVSDDLQLRVFNYNTNEKIKAFEAHTDYIRCVIVHPSQPYLITSSDDTTIKLWDIDNNFTLIRTFEDHVNYVMMVAFNPRDPNTFASASMDNTVKVWTIQNNKPNFTLSGHEGGVNCVDFHHGDKPYLISGGDDRSIKIWDYQTKQCIHTLEAHQQNISSAKFHPDLPLIISTAEDGVIRFWHSNTYKLETSLNYNMERVWNLDIGKDNTLAFGFDEGTVVVKIGQDEPIVSMQQGKVVYGKNFEFFTINLKAINNTSNDGQIVQTNSKELGISDIYPCGVRHSPNGHLFAIFSDSEYTIYRSQNFKNSGFGSGTDLIWSSNGDYAVREMYSIKIFKNNTLSYEMKTDYMVEQLFAGPVLGARSSEFIIFYDWETAKVIRRIDVSPKKVIWNDTNTIAALATNEEVYFLQYDPEQLPIFLQQDEEPDGFEDAFQPLCDITESINSGYFIQDVFYYTTMNGKIAYSVNGKIFIVDQDKRYFIIGYIQQQNKLYLIDKNYTIISYDVNSNVVEFQTQILKKQYQKAEEILQTIPLQYYDKLSKFLDTLNLKEWAYKLVQDQDHKFELALQLTFVDDAYQIAQQTQDMLKLRQVGDLALQQGRIKIAVQALEQADDFGGLLLIYSSLGLKNQLLQLADKAFQQTKMNIAFSSYFLCANLDKCLEVLIKSNRLPEAAFFAKTYCPSKISPIVKLWKESLAKTHPIISQKIADPFDYPAQFNDLKLAIKVEKFYENIRQQAIPADQFKQFQEFLNQDLFTQLQNNPNLDLSQFTYGSG</sequence>
<keyword evidence="5 14" id="KW-0853">WD repeat</keyword>
<evidence type="ECO:0000259" key="15">
    <source>
        <dbReference type="Pfam" id="PF04053"/>
    </source>
</evidence>
<evidence type="ECO:0000313" key="17">
    <source>
        <dbReference type="EMBL" id="CAD8047718.1"/>
    </source>
</evidence>
<evidence type="ECO:0000256" key="3">
    <source>
        <dbReference type="ARBA" id="ARBA00022448"/>
    </source>
</evidence>
<dbReference type="AlphaFoldDB" id="A0A8S1KAL7"/>
<comment type="function">
    <text evidence="12 13">The coatomer is a cytosolic protein complex that binds to dilysine motifs and reversibly associates with Golgi non-clathrin-coated vesicles, which further mediate biosynthetic protein transport from the ER, via the Golgi up to the trans Golgi network. Coatomer complex is required for budding from Golgi membranes, and is essential for the retrograde Golgi-to-ER transport of dilysine-tagged proteins.</text>
</comment>
<keyword evidence="11 13" id="KW-0968">Cytoplasmic vesicle</keyword>
<dbReference type="InterPro" id="IPR016453">
    <property type="entry name" value="COPB2"/>
</dbReference>
<dbReference type="InterPro" id="IPR050844">
    <property type="entry name" value="Coatomer_complex_subunit"/>
</dbReference>
<feature type="domain" description="COPA/B TPR" evidence="16">
    <location>
        <begin position="587"/>
        <end position="767"/>
    </location>
</feature>
<evidence type="ECO:0000256" key="8">
    <source>
        <dbReference type="ARBA" id="ARBA00022927"/>
    </source>
</evidence>
<organism evidence="17 18">
    <name type="scientific">Paramecium primaurelia</name>
    <dbReference type="NCBI Taxonomy" id="5886"/>
    <lineage>
        <taxon>Eukaryota</taxon>
        <taxon>Sar</taxon>
        <taxon>Alveolata</taxon>
        <taxon>Ciliophora</taxon>
        <taxon>Intramacronucleata</taxon>
        <taxon>Oligohymenophorea</taxon>
        <taxon>Peniculida</taxon>
        <taxon>Parameciidae</taxon>
        <taxon>Paramecium</taxon>
    </lineage>
</organism>
<feature type="repeat" description="WD" evidence="14">
    <location>
        <begin position="226"/>
        <end position="267"/>
    </location>
</feature>
<keyword evidence="9 13" id="KW-0333">Golgi apparatus</keyword>
<evidence type="ECO:0000256" key="6">
    <source>
        <dbReference type="ARBA" id="ARBA00022737"/>
    </source>
</evidence>
<feature type="repeat" description="WD" evidence="14">
    <location>
        <begin position="97"/>
        <end position="138"/>
    </location>
</feature>
<feature type="repeat" description="WD" evidence="14">
    <location>
        <begin position="140"/>
        <end position="182"/>
    </location>
</feature>
<keyword evidence="8 13" id="KW-0653">Protein transport</keyword>
<dbReference type="EMBL" id="CAJJDM010000009">
    <property type="protein sequence ID" value="CAD8047718.1"/>
    <property type="molecule type" value="Genomic_DNA"/>
</dbReference>
<dbReference type="PROSITE" id="PS00678">
    <property type="entry name" value="WD_REPEATS_1"/>
    <property type="match status" value="1"/>
</dbReference>
<evidence type="ECO:0000256" key="9">
    <source>
        <dbReference type="ARBA" id="ARBA00023034"/>
    </source>
</evidence>
<comment type="subunit">
    <text evidence="13">Oligomeric complex that consists of at least the alpha, beta, beta', gamma, delta, epsilon and zeta subunits.</text>
</comment>
<evidence type="ECO:0000256" key="5">
    <source>
        <dbReference type="ARBA" id="ARBA00022574"/>
    </source>
</evidence>
<dbReference type="CDD" id="cd00200">
    <property type="entry name" value="WD40"/>
    <property type="match status" value="1"/>
</dbReference>
<evidence type="ECO:0000256" key="4">
    <source>
        <dbReference type="ARBA" id="ARBA00022490"/>
    </source>
</evidence>
<keyword evidence="6" id="KW-0677">Repeat</keyword>
<dbReference type="GO" id="GO:0005198">
    <property type="term" value="F:structural molecule activity"/>
    <property type="evidence" value="ECO:0007669"/>
    <property type="project" value="InterPro"/>
</dbReference>
<dbReference type="PROSITE" id="PS50294">
    <property type="entry name" value="WD_REPEATS_REGION"/>
    <property type="match status" value="4"/>
</dbReference>
<evidence type="ECO:0000256" key="2">
    <source>
        <dbReference type="ARBA" id="ARBA00010844"/>
    </source>
</evidence>
<evidence type="ECO:0000256" key="1">
    <source>
        <dbReference type="ARBA" id="ARBA00004347"/>
    </source>
</evidence>
<dbReference type="PANTHER" id="PTHR19876:SF2">
    <property type="entry name" value="COATOMER SUBUNIT BETA"/>
    <property type="match status" value="1"/>
</dbReference>